<dbReference type="OrthoDB" id="6425325at2759"/>
<dbReference type="PANTHER" id="PTHR47163:SF2">
    <property type="entry name" value="SI:DKEY-17M8.2"/>
    <property type="match status" value="1"/>
</dbReference>
<gene>
    <name evidence="1" type="ORF">AVEN_220266_1</name>
</gene>
<organism evidence="1 2">
    <name type="scientific">Araneus ventricosus</name>
    <name type="common">Orbweaver spider</name>
    <name type="synonym">Epeira ventricosa</name>
    <dbReference type="NCBI Taxonomy" id="182803"/>
    <lineage>
        <taxon>Eukaryota</taxon>
        <taxon>Metazoa</taxon>
        <taxon>Ecdysozoa</taxon>
        <taxon>Arthropoda</taxon>
        <taxon>Chelicerata</taxon>
        <taxon>Arachnida</taxon>
        <taxon>Araneae</taxon>
        <taxon>Araneomorphae</taxon>
        <taxon>Entelegynae</taxon>
        <taxon>Araneoidea</taxon>
        <taxon>Araneidae</taxon>
        <taxon>Araneus</taxon>
    </lineage>
</organism>
<sequence>MKTKFIREELDITSPTAANWASFCREMCQDILIWRSGKIGGLGVVVEIDESKSGKFRYNRGKRVVGRWVFSGVERGTNNCFFAVVEIAPAKSYSQS</sequence>
<dbReference type="AlphaFoldDB" id="A0A4Y2KE79"/>
<name>A0A4Y2KE79_ARAVE</name>
<proteinExistence type="predicted"/>
<evidence type="ECO:0008006" key="3">
    <source>
        <dbReference type="Google" id="ProtNLM"/>
    </source>
</evidence>
<keyword evidence="2" id="KW-1185">Reference proteome</keyword>
<dbReference type="Proteomes" id="UP000499080">
    <property type="component" value="Unassembled WGS sequence"/>
</dbReference>
<dbReference type="EMBL" id="BGPR01004547">
    <property type="protein sequence ID" value="GBN00761.1"/>
    <property type="molecule type" value="Genomic_DNA"/>
</dbReference>
<reference evidence="1 2" key="1">
    <citation type="journal article" date="2019" name="Sci. Rep.">
        <title>Orb-weaving spider Araneus ventricosus genome elucidates the spidroin gene catalogue.</title>
        <authorList>
            <person name="Kono N."/>
            <person name="Nakamura H."/>
            <person name="Ohtoshi R."/>
            <person name="Moran D.A.P."/>
            <person name="Shinohara A."/>
            <person name="Yoshida Y."/>
            <person name="Fujiwara M."/>
            <person name="Mori M."/>
            <person name="Tomita M."/>
            <person name="Arakawa K."/>
        </authorList>
    </citation>
    <scope>NUCLEOTIDE SEQUENCE [LARGE SCALE GENOMIC DNA]</scope>
</reference>
<dbReference type="PANTHER" id="PTHR47163">
    <property type="entry name" value="DDE_TNP_IS1595 DOMAIN-CONTAINING PROTEIN"/>
    <property type="match status" value="1"/>
</dbReference>
<protein>
    <recommendedName>
        <fullName evidence="3">ISXO2-like transposase domain-containing protein</fullName>
    </recommendedName>
</protein>
<accession>A0A4Y2KE79</accession>
<evidence type="ECO:0000313" key="2">
    <source>
        <dbReference type="Proteomes" id="UP000499080"/>
    </source>
</evidence>
<comment type="caution">
    <text evidence="1">The sequence shown here is derived from an EMBL/GenBank/DDBJ whole genome shotgun (WGS) entry which is preliminary data.</text>
</comment>
<evidence type="ECO:0000313" key="1">
    <source>
        <dbReference type="EMBL" id="GBN00761.1"/>
    </source>
</evidence>
<dbReference type="InterPro" id="IPR053164">
    <property type="entry name" value="IS1016-like_transposase"/>
</dbReference>